<dbReference type="InterPro" id="IPR050426">
    <property type="entry name" value="Glycosyltransferase_28"/>
</dbReference>
<protein>
    <recommendedName>
        <fullName evidence="2">Erythromycin biosynthesis protein CIII-like C-terminal domain-containing protein</fullName>
    </recommendedName>
</protein>
<dbReference type="Gene3D" id="3.40.50.2000">
    <property type="entry name" value="Glycogen Phosphorylase B"/>
    <property type="match status" value="1"/>
</dbReference>
<feature type="signal peptide" evidence="1">
    <location>
        <begin position="1"/>
        <end position="20"/>
    </location>
</feature>
<dbReference type="EMBL" id="JADGIZ020000084">
    <property type="protein sequence ID" value="KAL2911898.1"/>
    <property type="molecule type" value="Genomic_DNA"/>
</dbReference>
<keyword evidence="1" id="KW-0732">Signal</keyword>
<dbReference type="PANTHER" id="PTHR48050:SF11">
    <property type="entry name" value="GLYCOSYLTRANSFERASE"/>
    <property type="match status" value="1"/>
</dbReference>
<dbReference type="SUPFAM" id="SSF53756">
    <property type="entry name" value="UDP-Glycosyltransferase/glycogen phosphorylase"/>
    <property type="match status" value="1"/>
</dbReference>
<dbReference type="PANTHER" id="PTHR48050">
    <property type="entry name" value="STEROL 3-BETA-GLUCOSYLTRANSFERASE"/>
    <property type="match status" value="1"/>
</dbReference>
<feature type="chain" id="PRO_5046305063" description="Erythromycin biosynthesis protein CIII-like C-terminal domain-containing protein" evidence="1">
    <location>
        <begin position="21"/>
        <end position="486"/>
    </location>
</feature>
<name>A0ABR4MXE5_9FUNG</name>
<evidence type="ECO:0000313" key="4">
    <source>
        <dbReference type="Proteomes" id="UP001527925"/>
    </source>
</evidence>
<feature type="domain" description="Erythromycin biosynthesis protein CIII-like C-terminal" evidence="2">
    <location>
        <begin position="381"/>
        <end position="434"/>
    </location>
</feature>
<accession>A0ABR4MXE5</accession>
<gene>
    <name evidence="3" type="ORF">HK105_208618</name>
</gene>
<evidence type="ECO:0000259" key="2">
    <source>
        <dbReference type="Pfam" id="PF06722"/>
    </source>
</evidence>
<comment type="caution">
    <text evidence="3">The sequence shown here is derived from an EMBL/GenBank/DDBJ whole genome shotgun (WGS) entry which is preliminary data.</text>
</comment>
<proteinExistence type="predicted"/>
<keyword evidence="4" id="KW-1185">Reference proteome</keyword>
<evidence type="ECO:0000256" key="1">
    <source>
        <dbReference type="SAM" id="SignalP"/>
    </source>
</evidence>
<dbReference type="Pfam" id="PF06722">
    <property type="entry name" value="EryCIII-like_C"/>
    <property type="match status" value="1"/>
</dbReference>
<reference evidence="3 4" key="1">
    <citation type="submission" date="2023-09" db="EMBL/GenBank/DDBJ databases">
        <title>Pangenome analysis of Batrachochytrium dendrobatidis and related Chytrids.</title>
        <authorList>
            <person name="Yacoub M.N."/>
            <person name="Stajich J.E."/>
            <person name="James T.Y."/>
        </authorList>
    </citation>
    <scope>NUCLEOTIDE SEQUENCE [LARGE SCALE GENOMIC DNA]</scope>
    <source>
        <strain evidence="3 4">JEL0888</strain>
    </source>
</reference>
<evidence type="ECO:0000313" key="3">
    <source>
        <dbReference type="EMBL" id="KAL2911898.1"/>
    </source>
</evidence>
<sequence>MLLVLALGSLGDALPLFVLASEHAARSCAAGRPVPAVSFVAGAAVCRQIAVVAASAQLHPTRCPCNLARCLRIDAHPGLGDGVCDDARIASETDFVLAAAGAGGDAALVASGRPAVSAVAFNLFSLAGWAAAERLGVPAICVSPFDPSAVTPMPPGFLDSLADARPDLVAAISPASGALHPDALAESDVRFWMWRLLLDDMSAVRERIGLDPVAMAVGDGRVPLATHLLVLQSRAAMGDLEMPAHGHQTGLVAPVPLPHPADVLARDPDLAFLAGSGDGRDVVLVCLGSMEELASDLRSDETIAAMMRSLAFAAVLSDLVVLWISPCSSPAAARAFAALAMRDKAAAGTVRLVSRPVRLDAIMSALAPGGSDQGDEAEAQPSVAAVVHHGGAGTFQTCSLHGTPQLIMPQRFDQHSVCGRGTRRGVALEVGAGLGVAAWRDALDWAQSEPVAAACAVLSAEMRAEQAEGHGISSAAAHLAQLNATR</sequence>
<organism evidence="3 4">
    <name type="scientific">Polyrhizophydium stewartii</name>
    <dbReference type="NCBI Taxonomy" id="2732419"/>
    <lineage>
        <taxon>Eukaryota</taxon>
        <taxon>Fungi</taxon>
        <taxon>Fungi incertae sedis</taxon>
        <taxon>Chytridiomycota</taxon>
        <taxon>Chytridiomycota incertae sedis</taxon>
        <taxon>Chytridiomycetes</taxon>
        <taxon>Rhizophydiales</taxon>
        <taxon>Rhizophydiales incertae sedis</taxon>
        <taxon>Polyrhizophydium</taxon>
    </lineage>
</organism>
<dbReference type="Proteomes" id="UP001527925">
    <property type="component" value="Unassembled WGS sequence"/>
</dbReference>
<dbReference type="InterPro" id="IPR010610">
    <property type="entry name" value="EryCIII-like_C"/>
</dbReference>